<organism evidence="2 3">
    <name type="scientific">Sphingopyxis panaciterrulae</name>
    <dbReference type="NCBI Taxonomy" id="462372"/>
    <lineage>
        <taxon>Bacteria</taxon>
        <taxon>Pseudomonadati</taxon>
        <taxon>Pseudomonadota</taxon>
        <taxon>Alphaproteobacteria</taxon>
        <taxon>Sphingomonadales</taxon>
        <taxon>Sphingomonadaceae</taxon>
        <taxon>Sphingopyxis</taxon>
    </lineage>
</organism>
<protein>
    <recommendedName>
        <fullName evidence="4">HTH marR-type domain-containing protein</fullName>
    </recommendedName>
</protein>
<dbReference type="RefSeq" id="WP_184101446.1">
    <property type="nucleotide sequence ID" value="NZ_JACIJH010000021.1"/>
</dbReference>
<reference evidence="2 3" key="1">
    <citation type="submission" date="2020-08" db="EMBL/GenBank/DDBJ databases">
        <title>Genomic Encyclopedia of Type Strains, Phase IV (KMG-IV): sequencing the most valuable type-strain genomes for metagenomic binning, comparative biology and taxonomic classification.</title>
        <authorList>
            <person name="Goeker M."/>
        </authorList>
    </citation>
    <scope>NUCLEOTIDE SEQUENCE [LARGE SCALE GENOMIC DNA]</scope>
    <source>
        <strain evidence="2 3">DSM 27163</strain>
    </source>
</reference>
<dbReference type="AlphaFoldDB" id="A0A7W9B9L3"/>
<dbReference type="InterPro" id="IPR036390">
    <property type="entry name" value="WH_DNA-bd_sf"/>
</dbReference>
<feature type="region of interest" description="Disordered" evidence="1">
    <location>
        <begin position="1"/>
        <end position="24"/>
    </location>
</feature>
<sequence>MTSQHDQPGRIEASGIPPPLGGNEQDQLAAIAQSEFHNRRRRDSLIRYDLFAEPAWDMLLDLYIEQHRGQPVAVDRLCAAAGAASTTALRWLALLIEKELVIRSSSVKEDGIVRVALSERGIGEMERYLRDFLHRDRLGGDIAAALSAR</sequence>
<accession>A0A7W9B9L3</accession>
<dbReference type="SUPFAM" id="SSF46785">
    <property type="entry name" value="Winged helix' DNA-binding domain"/>
    <property type="match status" value="1"/>
</dbReference>
<dbReference type="Gene3D" id="1.10.10.10">
    <property type="entry name" value="Winged helix-like DNA-binding domain superfamily/Winged helix DNA-binding domain"/>
    <property type="match status" value="1"/>
</dbReference>
<evidence type="ECO:0000313" key="2">
    <source>
        <dbReference type="EMBL" id="MBB5708591.1"/>
    </source>
</evidence>
<comment type="caution">
    <text evidence="2">The sequence shown here is derived from an EMBL/GenBank/DDBJ whole genome shotgun (WGS) entry which is preliminary data.</text>
</comment>
<dbReference type="InterPro" id="IPR036388">
    <property type="entry name" value="WH-like_DNA-bd_sf"/>
</dbReference>
<proteinExistence type="predicted"/>
<name>A0A7W9B9L3_9SPHN</name>
<dbReference type="EMBL" id="JACIJH010000021">
    <property type="protein sequence ID" value="MBB5708591.1"/>
    <property type="molecule type" value="Genomic_DNA"/>
</dbReference>
<evidence type="ECO:0008006" key="4">
    <source>
        <dbReference type="Google" id="ProtNLM"/>
    </source>
</evidence>
<dbReference type="Proteomes" id="UP000537161">
    <property type="component" value="Unassembled WGS sequence"/>
</dbReference>
<evidence type="ECO:0000256" key="1">
    <source>
        <dbReference type="SAM" id="MobiDB-lite"/>
    </source>
</evidence>
<gene>
    <name evidence="2" type="ORF">FHR21_003984</name>
</gene>
<evidence type="ECO:0000313" key="3">
    <source>
        <dbReference type="Proteomes" id="UP000537161"/>
    </source>
</evidence>
<keyword evidence="3" id="KW-1185">Reference proteome</keyword>